<dbReference type="AlphaFoldDB" id="A0A4R3M6G8"/>
<evidence type="ECO:0000256" key="12">
    <source>
        <dbReference type="ARBA" id="ARBA00037975"/>
    </source>
</evidence>
<evidence type="ECO:0000256" key="10">
    <source>
        <dbReference type="ARBA" id="ARBA00023004"/>
    </source>
</evidence>
<comment type="similarity">
    <text evidence="12">Belongs to the cytochrome b561 family.</text>
</comment>
<feature type="transmembrane region" description="Helical" evidence="13">
    <location>
        <begin position="15"/>
        <end position="37"/>
    </location>
</feature>
<keyword evidence="7" id="KW-0479">Metal-binding</keyword>
<dbReference type="EMBL" id="SMAJ01000005">
    <property type="protein sequence ID" value="TCT08662.1"/>
    <property type="molecule type" value="Genomic_DNA"/>
</dbReference>
<evidence type="ECO:0000256" key="5">
    <source>
        <dbReference type="ARBA" id="ARBA00022617"/>
    </source>
</evidence>
<evidence type="ECO:0000256" key="6">
    <source>
        <dbReference type="ARBA" id="ARBA00022692"/>
    </source>
</evidence>
<reference evidence="15 16" key="1">
    <citation type="submission" date="2019-03" db="EMBL/GenBank/DDBJ databases">
        <title>Genomic Encyclopedia of Type Strains, Phase IV (KMG-IV): sequencing the most valuable type-strain genomes for metagenomic binning, comparative biology and taxonomic classification.</title>
        <authorList>
            <person name="Goeker M."/>
        </authorList>
    </citation>
    <scope>NUCLEOTIDE SEQUENCE [LARGE SCALE GENOMIC DNA]</scope>
    <source>
        <strain evidence="15 16">DSM 24591</strain>
    </source>
</reference>
<evidence type="ECO:0000256" key="11">
    <source>
        <dbReference type="ARBA" id="ARBA00023136"/>
    </source>
</evidence>
<keyword evidence="10" id="KW-0408">Iron</keyword>
<evidence type="ECO:0000259" key="14">
    <source>
        <dbReference type="Pfam" id="PF01292"/>
    </source>
</evidence>
<keyword evidence="5" id="KW-0349">Heme</keyword>
<organism evidence="15 16">
    <name type="scientific">Paralcaligenes ureilyticus</name>
    <dbReference type="NCBI Taxonomy" id="627131"/>
    <lineage>
        <taxon>Bacteria</taxon>
        <taxon>Pseudomonadati</taxon>
        <taxon>Pseudomonadota</taxon>
        <taxon>Betaproteobacteria</taxon>
        <taxon>Burkholderiales</taxon>
        <taxon>Alcaligenaceae</taxon>
        <taxon>Paralcaligenes</taxon>
    </lineage>
</organism>
<evidence type="ECO:0000256" key="8">
    <source>
        <dbReference type="ARBA" id="ARBA00022982"/>
    </source>
</evidence>
<keyword evidence="4" id="KW-1003">Cell membrane</keyword>
<dbReference type="GO" id="GO:0022904">
    <property type="term" value="P:respiratory electron transport chain"/>
    <property type="evidence" value="ECO:0007669"/>
    <property type="project" value="InterPro"/>
</dbReference>
<comment type="cofactor">
    <cofactor evidence="1">
        <name>heme b</name>
        <dbReference type="ChEBI" id="CHEBI:60344"/>
    </cofactor>
</comment>
<evidence type="ECO:0000256" key="13">
    <source>
        <dbReference type="SAM" id="Phobius"/>
    </source>
</evidence>
<dbReference type="PANTHER" id="PTHR30529">
    <property type="entry name" value="CYTOCHROME B561"/>
    <property type="match status" value="1"/>
</dbReference>
<proteinExistence type="inferred from homology"/>
<feature type="transmembrane region" description="Helical" evidence="13">
    <location>
        <begin position="49"/>
        <end position="68"/>
    </location>
</feature>
<dbReference type="Proteomes" id="UP000295525">
    <property type="component" value="Unassembled WGS sequence"/>
</dbReference>
<keyword evidence="8" id="KW-0249">Electron transport</keyword>
<dbReference type="InterPro" id="IPR016174">
    <property type="entry name" value="Di-haem_cyt_TM"/>
</dbReference>
<dbReference type="GO" id="GO:0020037">
    <property type="term" value="F:heme binding"/>
    <property type="evidence" value="ECO:0007669"/>
    <property type="project" value="TreeGrafter"/>
</dbReference>
<keyword evidence="9 13" id="KW-1133">Transmembrane helix</keyword>
<evidence type="ECO:0000256" key="9">
    <source>
        <dbReference type="ARBA" id="ARBA00022989"/>
    </source>
</evidence>
<evidence type="ECO:0000256" key="3">
    <source>
        <dbReference type="ARBA" id="ARBA00022448"/>
    </source>
</evidence>
<dbReference type="GO" id="GO:0009055">
    <property type="term" value="F:electron transfer activity"/>
    <property type="evidence" value="ECO:0007669"/>
    <property type="project" value="InterPro"/>
</dbReference>
<feature type="domain" description="Cytochrome b561 bacterial/Ni-hydrogenase" evidence="14">
    <location>
        <begin position="9"/>
        <end position="178"/>
    </location>
</feature>
<accession>A0A4R3M6G8</accession>
<evidence type="ECO:0000256" key="2">
    <source>
        <dbReference type="ARBA" id="ARBA00004651"/>
    </source>
</evidence>
<dbReference type="PANTHER" id="PTHR30529:SF3">
    <property type="entry name" value="CYTOCHROME B561 HOMOLOG 1"/>
    <property type="match status" value="1"/>
</dbReference>
<comment type="caution">
    <text evidence="15">The sequence shown here is derived from an EMBL/GenBank/DDBJ whole genome shotgun (WGS) entry which is preliminary data.</text>
</comment>
<feature type="transmembrane region" description="Helical" evidence="13">
    <location>
        <begin position="88"/>
        <end position="111"/>
    </location>
</feature>
<sequence length="179" mass="20140">MIFNSHNKYGTPSRIFHGFCALCVIAALIFIEIKPYFPKGSDGRALMQYAHIQAGLFVLWLIVPRILWRSANSQPDIDPAPGRFIKAIANLTHYMLYALMLVLPILGILTWQSSDHVVDFFGVTLPTIVGSSTEVKAIVKGTHEFLGNVMLYLVIVHILAALWHHFVAKDTTFVRMFGR</sequence>
<dbReference type="RefSeq" id="WP_132581834.1">
    <property type="nucleotide sequence ID" value="NZ_SMAJ01000005.1"/>
</dbReference>
<keyword evidence="6 13" id="KW-0812">Transmembrane</keyword>
<gene>
    <name evidence="15" type="ORF">EDC26_105215</name>
</gene>
<keyword evidence="3" id="KW-0813">Transport</keyword>
<keyword evidence="11 13" id="KW-0472">Membrane</keyword>
<dbReference type="OrthoDB" id="8536275at2"/>
<dbReference type="GO" id="GO:0046872">
    <property type="term" value="F:metal ion binding"/>
    <property type="evidence" value="ECO:0007669"/>
    <property type="project" value="UniProtKB-KW"/>
</dbReference>
<keyword evidence="16" id="KW-1185">Reference proteome</keyword>
<feature type="transmembrane region" description="Helical" evidence="13">
    <location>
        <begin position="149"/>
        <end position="167"/>
    </location>
</feature>
<protein>
    <submittedName>
        <fullName evidence="15">Cytochrome b561</fullName>
    </submittedName>
</protein>
<dbReference type="InterPro" id="IPR052168">
    <property type="entry name" value="Cytochrome_b561_oxidase"/>
</dbReference>
<evidence type="ECO:0000313" key="15">
    <source>
        <dbReference type="EMBL" id="TCT08662.1"/>
    </source>
</evidence>
<dbReference type="InterPro" id="IPR011577">
    <property type="entry name" value="Cyt_b561_bac/Ni-Hgenase"/>
</dbReference>
<evidence type="ECO:0000256" key="7">
    <source>
        <dbReference type="ARBA" id="ARBA00022723"/>
    </source>
</evidence>
<evidence type="ECO:0000313" key="16">
    <source>
        <dbReference type="Proteomes" id="UP000295525"/>
    </source>
</evidence>
<comment type="subcellular location">
    <subcellularLocation>
        <location evidence="2">Cell membrane</location>
        <topology evidence="2">Multi-pass membrane protein</topology>
    </subcellularLocation>
</comment>
<name>A0A4R3M6G8_9BURK</name>
<dbReference type="Pfam" id="PF01292">
    <property type="entry name" value="Ni_hydr_CYTB"/>
    <property type="match status" value="1"/>
</dbReference>
<dbReference type="SUPFAM" id="SSF81342">
    <property type="entry name" value="Transmembrane di-heme cytochromes"/>
    <property type="match status" value="1"/>
</dbReference>
<dbReference type="GO" id="GO:0005886">
    <property type="term" value="C:plasma membrane"/>
    <property type="evidence" value="ECO:0007669"/>
    <property type="project" value="UniProtKB-SubCell"/>
</dbReference>
<evidence type="ECO:0000256" key="4">
    <source>
        <dbReference type="ARBA" id="ARBA00022475"/>
    </source>
</evidence>
<evidence type="ECO:0000256" key="1">
    <source>
        <dbReference type="ARBA" id="ARBA00001970"/>
    </source>
</evidence>